<name>A0AAN5A1A1_9RHOB</name>
<proteinExistence type="predicted"/>
<dbReference type="EMBL" id="BNAB01000014">
    <property type="protein sequence ID" value="GHE03992.1"/>
    <property type="molecule type" value="Genomic_DNA"/>
</dbReference>
<protein>
    <submittedName>
        <fullName evidence="2">Uncharacterized protein</fullName>
    </submittedName>
</protein>
<reference evidence="2" key="1">
    <citation type="journal article" date="2014" name="Int. J. Syst. Evol. Microbiol.">
        <title>Complete genome sequence of Corynebacterium casei LMG S-19264T (=DSM 44701T), isolated from a smear-ripened cheese.</title>
        <authorList>
            <consortium name="US DOE Joint Genome Institute (JGI-PGF)"/>
            <person name="Walter F."/>
            <person name="Albersmeier A."/>
            <person name="Kalinowski J."/>
            <person name="Ruckert C."/>
        </authorList>
    </citation>
    <scope>NUCLEOTIDE SEQUENCE</scope>
    <source>
        <strain evidence="2">CGMCC 1.10859</strain>
    </source>
</reference>
<keyword evidence="1" id="KW-0472">Membrane</keyword>
<feature type="transmembrane region" description="Helical" evidence="1">
    <location>
        <begin position="59"/>
        <end position="77"/>
    </location>
</feature>
<evidence type="ECO:0000256" key="1">
    <source>
        <dbReference type="SAM" id="Phobius"/>
    </source>
</evidence>
<keyword evidence="1" id="KW-1133">Transmembrane helix</keyword>
<dbReference type="Proteomes" id="UP000634647">
    <property type="component" value="Unassembled WGS sequence"/>
</dbReference>
<accession>A0AAN5A1A1</accession>
<reference evidence="2" key="2">
    <citation type="submission" date="2023-06" db="EMBL/GenBank/DDBJ databases">
        <authorList>
            <person name="Sun Q."/>
            <person name="Zhou Y."/>
        </authorList>
    </citation>
    <scope>NUCLEOTIDE SEQUENCE</scope>
    <source>
        <strain evidence="2">CGMCC 1.10859</strain>
    </source>
</reference>
<comment type="caution">
    <text evidence="2">The sequence shown here is derived from an EMBL/GenBank/DDBJ whole genome shotgun (WGS) entry which is preliminary data.</text>
</comment>
<gene>
    <name evidence="2" type="ORF">GCM10008024_29400</name>
</gene>
<evidence type="ECO:0000313" key="2">
    <source>
        <dbReference type="EMBL" id="GHE03992.1"/>
    </source>
</evidence>
<organism evidence="2 3">
    <name type="scientific">Allgaiera indica</name>
    <dbReference type="NCBI Taxonomy" id="765699"/>
    <lineage>
        <taxon>Bacteria</taxon>
        <taxon>Pseudomonadati</taxon>
        <taxon>Pseudomonadota</taxon>
        <taxon>Alphaproteobacteria</taxon>
        <taxon>Rhodobacterales</taxon>
        <taxon>Paracoccaceae</taxon>
        <taxon>Allgaiera</taxon>
    </lineage>
</organism>
<dbReference type="AlphaFoldDB" id="A0AAN5A1A1"/>
<evidence type="ECO:0000313" key="3">
    <source>
        <dbReference type="Proteomes" id="UP000634647"/>
    </source>
</evidence>
<sequence>MLGSAKCRAERAVQDCHFLDAIEPVDAKAAPAGIDISRRPDIAAHHIATTTAAGALRAVVMRVVMVMLMVVVVVVARHPGTPASLSRTEDRTFSN</sequence>
<keyword evidence="1" id="KW-0812">Transmembrane</keyword>